<reference evidence="1 2" key="1">
    <citation type="submission" date="2015-09" db="EMBL/GenBank/DDBJ databases">
        <title>Genome sequencing project for genomic taxonomy and phylogenomics of Bacillus-like bacteria.</title>
        <authorList>
            <person name="Liu B."/>
            <person name="Wang J."/>
            <person name="Zhu Y."/>
            <person name="Liu G."/>
            <person name="Chen Q."/>
            <person name="Chen Z."/>
            <person name="Lan J."/>
            <person name="Che J."/>
            <person name="Ge C."/>
            <person name="Shi H."/>
            <person name="Pan Z."/>
            <person name="Liu X."/>
        </authorList>
    </citation>
    <scope>NUCLEOTIDE SEQUENCE [LARGE SCALE GENOMIC DNA]</scope>
    <source>
        <strain evidence="1 2">FJAT-18043</strain>
    </source>
</reference>
<keyword evidence="2" id="KW-1185">Reference proteome</keyword>
<sequence>MSFEQCESMTSFMAGFNKTWFFAGGWAIDLFIGKETREHNDIELALFRKDQLNLKDYLKEWEFKKVSKGKFQTWENEFLELPIHEIHAWNKLNGDKIEVLLNETKDNDWKFRRDLRISSPLDSVWSYSETGIPYLNPEIVLLYKAKNTREKDNQDFMTVKDYLDNEKKQWLRYALELHEPEHKWLQFLF</sequence>
<accession>A0A0Q3TFD7</accession>
<dbReference type="PATRIC" id="fig|1637975.4.peg.890"/>
<dbReference type="Pfam" id="PF10706">
    <property type="entry name" value="Aminoglyc_resit"/>
    <property type="match status" value="1"/>
</dbReference>
<gene>
    <name evidence="1" type="ORF">AN957_06020</name>
</gene>
<proteinExistence type="predicted"/>
<protein>
    <recommendedName>
        <fullName evidence="3">Amino acid transporter</fullName>
    </recommendedName>
</protein>
<evidence type="ECO:0000313" key="1">
    <source>
        <dbReference type="EMBL" id="KQL21813.1"/>
    </source>
</evidence>
<organism evidence="1 2">
    <name type="scientific">Cytobacillus solani</name>
    <dbReference type="NCBI Taxonomy" id="1637975"/>
    <lineage>
        <taxon>Bacteria</taxon>
        <taxon>Bacillati</taxon>
        <taxon>Bacillota</taxon>
        <taxon>Bacilli</taxon>
        <taxon>Bacillales</taxon>
        <taxon>Bacillaceae</taxon>
        <taxon>Cytobacillus</taxon>
    </lineage>
</organism>
<name>A0A0Q3TFD7_9BACI</name>
<dbReference type="AlphaFoldDB" id="A0A0Q3TFD7"/>
<dbReference type="InterPro" id="IPR019646">
    <property type="entry name" value="Aminoglyc_AdlTrfase"/>
</dbReference>
<dbReference type="Proteomes" id="UP000050996">
    <property type="component" value="Unassembled WGS sequence"/>
</dbReference>
<dbReference type="EMBL" id="LJIX01000006">
    <property type="protein sequence ID" value="KQL21813.1"/>
    <property type="molecule type" value="Genomic_DNA"/>
</dbReference>
<dbReference type="Gene3D" id="3.30.460.40">
    <property type="match status" value="1"/>
</dbReference>
<comment type="caution">
    <text evidence="1">The sequence shown here is derived from an EMBL/GenBank/DDBJ whole genome shotgun (WGS) entry which is preliminary data.</text>
</comment>
<evidence type="ECO:0008006" key="3">
    <source>
        <dbReference type="Google" id="ProtNLM"/>
    </source>
</evidence>
<evidence type="ECO:0000313" key="2">
    <source>
        <dbReference type="Proteomes" id="UP000050996"/>
    </source>
</evidence>
<dbReference type="RefSeq" id="WP_053477443.1">
    <property type="nucleotide sequence ID" value="NZ_CP041305.1"/>
</dbReference>
<dbReference type="STRING" id="1637975.AN957_06020"/>